<sequence>MTGPPPPAPARSAALLKRAARVLAGLLLPWLAAWGLQLLQAGEPAALGVHQLRSARVLAADDTHPPAALASAPRHTLPLRLPADAGHGVWLALDLPPPQGQLERLSLAFRPGVEVWLDDHLLGHSYEGLSGRSERLILGHEQWMLDLPAALREQHGAVLQLHLPPPGPSGTSLQPVLLGPPAAVQRLDEGRQHWQLLRAATALGGVMVAAFLLMVARVRRDDPLYLLSGLHVALLALLLSPYVLPDQPLPSPVWRMLLDAADLAAKALLVGITARLAGGWQPGLRRALLALMALALPIDLLAAAQGWAWSNFSHLWPWWALAVRGLLLAAAWGYALRGLARSGGAGDWATALLVGFSAATWAVVSLGALVLDLPVVDANALAHAGWVAWVALLLQRHFIDGARRELALRQALSADLTQRTGELQQAFDAQARAERERAASDQRRRLLQDLHDGLGARLLGVRLQLSELDGPALAQALDDCLLEMRLSVDTLADDDGDLGVLLGSWRQRVAALARAADLALVWRVAPVPPLPCLQEAGALELVRGLQELLSNCIRHADARHLTVATELHEHEVALWLVDDGRGLPPQASPGQGRRGLLERARRLGGSIEWHSPAPPAWDTAGPGTAVVWRLPLRAPGRDDAPRSPPEAWSAPAASDSSA</sequence>
<dbReference type="PANTHER" id="PTHR24421:SF37">
    <property type="entry name" value="SENSOR HISTIDINE KINASE NARS"/>
    <property type="match status" value="1"/>
</dbReference>
<feature type="region of interest" description="Disordered" evidence="9">
    <location>
        <begin position="631"/>
        <end position="658"/>
    </location>
</feature>
<keyword evidence="3" id="KW-0808">Transferase</keyword>
<accession>A0A2W5FGM5</accession>
<dbReference type="GO" id="GO:0000160">
    <property type="term" value="P:phosphorelay signal transduction system"/>
    <property type="evidence" value="ECO:0007669"/>
    <property type="project" value="UniProtKB-KW"/>
</dbReference>
<dbReference type="Gene3D" id="3.30.565.10">
    <property type="entry name" value="Histidine kinase-like ATPase, C-terminal domain"/>
    <property type="match status" value="1"/>
</dbReference>
<dbReference type="SUPFAM" id="SSF55874">
    <property type="entry name" value="ATPase domain of HSP90 chaperone/DNA topoisomerase II/histidine kinase"/>
    <property type="match status" value="1"/>
</dbReference>
<organism evidence="11 12">
    <name type="scientific">Roseateles depolymerans</name>
    <dbReference type="NCBI Taxonomy" id="76731"/>
    <lineage>
        <taxon>Bacteria</taxon>
        <taxon>Pseudomonadati</taxon>
        <taxon>Pseudomonadota</taxon>
        <taxon>Betaproteobacteria</taxon>
        <taxon>Burkholderiales</taxon>
        <taxon>Sphaerotilaceae</taxon>
        <taxon>Roseateles</taxon>
    </lineage>
</organism>
<evidence type="ECO:0000256" key="5">
    <source>
        <dbReference type="ARBA" id="ARBA00022777"/>
    </source>
</evidence>
<dbReference type="GO" id="GO:0016301">
    <property type="term" value="F:kinase activity"/>
    <property type="evidence" value="ECO:0007669"/>
    <property type="project" value="UniProtKB-KW"/>
</dbReference>
<feature type="compositionally biased region" description="Low complexity" evidence="9">
    <location>
        <begin position="645"/>
        <end position="658"/>
    </location>
</feature>
<evidence type="ECO:0000256" key="7">
    <source>
        <dbReference type="ARBA" id="ARBA00023012"/>
    </source>
</evidence>
<evidence type="ECO:0000256" key="6">
    <source>
        <dbReference type="ARBA" id="ARBA00022989"/>
    </source>
</evidence>
<proteinExistence type="predicted"/>
<feature type="transmembrane region" description="Helical" evidence="10">
    <location>
        <begin position="315"/>
        <end position="336"/>
    </location>
</feature>
<feature type="transmembrane region" description="Helical" evidence="10">
    <location>
        <begin position="348"/>
        <end position="370"/>
    </location>
</feature>
<evidence type="ECO:0000256" key="9">
    <source>
        <dbReference type="SAM" id="MobiDB-lite"/>
    </source>
</evidence>
<evidence type="ECO:0000256" key="3">
    <source>
        <dbReference type="ARBA" id="ARBA00022679"/>
    </source>
</evidence>
<dbReference type="Gene3D" id="1.20.5.1930">
    <property type="match status" value="1"/>
</dbReference>
<evidence type="ECO:0000256" key="8">
    <source>
        <dbReference type="ARBA" id="ARBA00023136"/>
    </source>
</evidence>
<dbReference type="InterPro" id="IPR036890">
    <property type="entry name" value="HATPase_C_sf"/>
</dbReference>
<name>A0A2W5FGM5_9BURK</name>
<evidence type="ECO:0000313" key="12">
    <source>
        <dbReference type="Proteomes" id="UP000249633"/>
    </source>
</evidence>
<dbReference type="PANTHER" id="PTHR24421">
    <property type="entry name" value="NITRATE/NITRITE SENSOR PROTEIN NARX-RELATED"/>
    <property type="match status" value="1"/>
</dbReference>
<keyword evidence="4 10" id="KW-0812">Transmembrane</keyword>
<feature type="transmembrane region" description="Helical" evidence="10">
    <location>
        <begin position="196"/>
        <end position="216"/>
    </location>
</feature>
<dbReference type="GO" id="GO:0005886">
    <property type="term" value="C:plasma membrane"/>
    <property type="evidence" value="ECO:0007669"/>
    <property type="project" value="UniProtKB-SubCell"/>
</dbReference>
<keyword evidence="7" id="KW-0902">Two-component regulatory system</keyword>
<dbReference type="AlphaFoldDB" id="A0A2W5FGM5"/>
<evidence type="ECO:0000313" key="11">
    <source>
        <dbReference type="EMBL" id="PZP32016.1"/>
    </source>
</evidence>
<evidence type="ECO:0000256" key="4">
    <source>
        <dbReference type="ARBA" id="ARBA00022692"/>
    </source>
</evidence>
<dbReference type="EMBL" id="QFOD01000009">
    <property type="protein sequence ID" value="PZP32016.1"/>
    <property type="molecule type" value="Genomic_DNA"/>
</dbReference>
<protein>
    <recommendedName>
        <fullName evidence="13">Signal transduction histidine kinase</fullName>
    </recommendedName>
</protein>
<comment type="subcellular location">
    <subcellularLocation>
        <location evidence="1">Cell membrane</location>
        <topology evidence="1">Multi-pass membrane protein</topology>
    </subcellularLocation>
</comment>
<keyword evidence="8 10" id="KW-0472">Membrane</keyword>
<keyword evidence="5" id="KW-0418">Kinase</keyword>
<reference evidence="11 12" key="1">
    <citation type="submission" date="2017-08" db="EMBL/GenBank/DDBJ databases">
        <title>Infants hospitalized years apart are colonized by the same room-sourced microbial strains.</title>
        <authorList>
            <person name="Brooks B."/>
            <person name="Olm M.R."/>
            <person name="Firek B.A."/>
            <person name="Baker R."/>
            <person name="Thomas B.C."/>
            <person name="Morowitz M.J."/>
            <person name="Banfield J.F."/>
        </authorList>
    </citation>
    <scope>NUCLEOTIDE SEQUENCE [LARGE SCALE GENOMIC DNA]</scope>
    <source>
        <strain evidence="11">S2_012_000_R2_81</strain>
    </source>
</reference>
<keyword evidence="2" id="KW-1003">Cell membrane</keyword>
<evidence type="ECO:0008006" key="13">
    <source>
        <dbReference type="Google" id="ProtNLM"/>
    </source>
</evidence>
<feature type="transmembrane region" description="Helical" evidence="10">
    <location>
        <begin position="256"/>
        <end position="276"/>
    </location>
</feature>
<gene>
    <name evidence="11" type="ORF">DI603_11195</name>
</gene>
<evidence type="ECO:0000256" key="2">
    <source>
        <dbReference type="ARBA" id="ARBA00022475"/>
    </source>
</evidence>
<dbReference type="Proteomes" id="UP000249633">
    <property type="component" value="Unassembled WGS sequence"/>
</dbReference>
<evidence type="ECO:0000256" key="10">
    <source>
        <dbReference type="SAM" id="Phobius"/>
    </source>
</evidence>
<feature type="transmembrane region" description="Helical" evidence="10">
    <location>
        <begin position="376"/>
        <end position="394"/>
    </location>
</feature>
<feature type="transmembrane region" description="Helical" evidence="10">
    <location>
        <begin position="288"/>
        <end position="309"/>
    </location>
</feature>
<feature type="transmembrane region" description="Helical" evidence="10">
    <location>
        <begin position="223"/>
        <end position="244"/>
    </location>
</feature>
<evidence type="ECO:0000256" key="1">
    <source>
        <dbReference type="ARBA" id="ARBA00004651"/>
    </source>
</evidence>
<dbReference type="InterPro" id="IPR050482">
    <property type="entry name" value="Sensor_HK_TwoCompSys"/>
</dbReference>
<keyword evidence="6 10" id="KW-1133">Transmembrane helix</keyword>
<dbReference type="CDD" id="cd16917">
    <property type="entry name" value="HATPase_UhpB-NarQ-NarX-like"/>
    <property type="match status" value="1"/>
</dbReference>
<comment type="caution">
    <text evidence="11">The sequence shown here is derived from an EMBL/GenBank/DDBJ whole genome shotgun (WGS) entry which is preliminary data.</text>
</comment>